<comment type="caution">
    <text evidence="7">The sequence shown here is derived from an EMBL/GenBank/DDBJ whole genome shotgun (WGS) entry which is preliminary data.</text>
</comment>
<dbReference type="PANTHER" id="PTHR37422">
    <property type="entry name" value="TEICHURONIC ACID BIOSYNTHESIS PROTEIN TUAE"/>
    <property type="match status" value="1"/>
</dbReference>
<feature type="transmembrane region" description="Helical" evidence="5">
    <location>
        <begin position="87"/>
        <end position="108"/>
    </location>
</feature>
<feature type="transmembrane region" description="Helical" evidence="5">
    <location>
        <begin position="431"/>
        <end position="448"/>
    </location>
</feature>
<sequence length="488" mass="54301">MYQLSTGYRKLTKRGYIILSLALLLSIISGIAAFATNLFFVPFIPVIIVGLVIFVILLFREPFIGLVSVFIYCFFLFVFSREINDEIQFGLGTEALLILTWLSVWYNAKRFDFSVLTNKLTILCLIWFIISVIQLVNPAGASPTGWLQEIRSTALLPLLLAPLGMILITTNKRLNTIIYIMIVCSFLGILNGIKQKYLGLSPGEQRFLDDGGSITHVVSGQLRVFSFYSHAGQFGPSQAQLSVACAVLAIGLKKWGRKVILVVLSLLFFYGMLISGTRGSFFALIAAAGSAVFFARKFKIIILGVLALGFFIGILKYTNIGSSNYNIYRLRTAVDPDDPSLKVRFESQRVLADYMKSRPFGGGLGVIGTFGHKYNSDKFLSTIEPDSYWVKIWVMYGIIGMIIWFSIMMYLIGKCFGIIWTVKEKSLNTKLIALGSGIIGLFVCSYGNEVMNDIPSSLIVWLSFGAIFNAHKIENSITKSENINKEIA</sequence>
<dbReference type="PANTHER" id="PTHR37422:SF17">
    <property type="entry name" value="O-ANTIGEN LIGASE"/>
    <property type="match status" value="1"/>
</dbReference>
<protein>
    <submittedName>
        <fullName evidence="7">O-antigen ligase family protein</fullName>
    </submittedName>
</protein>
<dbReference type="InterPro" id="IPR007016">
    <property type="entry name" value="O-antigen_ligase-rel_domated"/>
</dbReference>
<evidence type="ECO:0000256" key="5">
    <source>
        <dbReference type="SAM" id="Phobius"/>
    </source>
</evidence>
<feature type="domain" description="O-antigen ligase-related" evidence="6">
    <location>
        <begin position="264"/>
        <end position="405"/>
    </location>
</feature>
<evidence type="ECO:0000256" key="1">
    <source>
        <dbReference type="ARBA" id="ARBA00004141"/>
    </source>
</evidence>
<accession>A0ABS9SHP9</accession>
<organism evidence="7 8">
    <name type="scientific">Niabella ginsengisoli</name>
    <dbReference type="NCBI Taxonomy" id="522298"/>
    <lineage>
        <taxon>Bacteria</taxon>
        <taxon>Pseudomonadati</taxon>
        <taxon>Bacteroidota</taxon>
        <taxon>Chitinophagia</taxon>
        <taxon>Chitinophagales</taxon>
        <taxon>Chitinophagaceae</taxon>
        <taxon>Niabella</taxon>
    </lineage>
</organism>
<dbReference type="Pfam" id="PF04932">
    <property type="entry name" value="Wzy_C"/>
    <property type="match status" value="1"/>
</dbReference>
<evidence type="ECO:0000256" key="3">
    <source>
        <dbReference type="ARBA" id="ARBA00022989"/>
    </source>
</evidence>
<feature type="transmembrane region" description="Helical" evidence="5">
    <location>
        <begin position="388"/>
        <end position="411"/>
    </location>
</feature>
<keyword evidence="8" id="KW-1185">Reference proteome</keyword>
<feature type="transmembrane region" description="Helical" evidence="5">
    <location>
        <begin position="63"/>
        <end position="81"/>
    </location>
</feature>
<keyword evidence="3 5" id="KW-1133">Transmembrane helix</keyword>
<name>A0ABS9SHP9_9BACT</name>
<evidence type="ECO:0000313" key="7">
    <source>
        <dbReference type="EMBL" id="MCH5597903.1"/>
    </source>
</evidence>
<feature type="transmembrane region" description="Helical" evidence="5">
    <location>
        <begin position="16"/>
        <end position="34"/>
    </location>
</feature>
<evidence type="ECO:0000256" key="2">
    <source>
        <dbReference type="ARBA" id="ARBA00022692"/>
    </source>
</evidence>
<gene>
    <name evidence="7" type="ORF">MKP09_08290</name>
</gene>
<feature type="transmembrane region" description="Helical" evidence="5">
    <location>
        <begin position="300"/>
        <end position="318"/>
    </location>
</feature>
<evidence type="ECO:0000256" key="4">
    <source>
        <dbReference type="ARBA" id="ARBA00023136"/>
    </source>
</evidence>
<keyword evidence="7" id="KW-0436">Ligase</keyword>
<dbReference type="EMBL" id="JAKWBL010000001">
    <property type="protein sequence ID" value="MCH5597903.1"/>
    <property type="molecule type" value="Genomic_DNA"/>
</dbReference>
<evidence type="ECO:0000259" key="6">
    <source>
        <dbReference type="Pfam" id="PF04932"/>
    </source>
</evidence>
<dbReference type="GO" id="GO:0016874">
    <property type="term" value="F:ligase activity"/>
    <property type="evidence" value="ECO:0007669"/>
    <property type="project" value="UniProtKB-KW"/>
</dbReference>
<evidence type="ECO:0000313" key="8">
    <source>
        <dbReference type="Proteomes" id="UP001202248"/>
    </source>
</evidence>
<comment type="subcellular location">
    <subcellularLocation>
        <location evidence="1">Membrane</location>
        <topology evidence="1">Multi-pass membrane protein</topology>
    </subcellularLocation>
</comment>
<keyword evidence="2 5" id="KW-0812">Transmembrane</keyword>
<feature type="transmembrane region" description="Helical" evidence="5">
    <location>
        <begin position="259"/>
        <end position="288"/>
    </location>
</feature>
<dbReference type="InterPro" id="IPR051533">
    <property type="entry name" value="WaaL-like"/>
</dbReference>
<feature type="transmembrane region" description="Helical" evidence="5">
    <location>
        <begin position="152"/>
        <end position="169"/>
    </location>
</feature>
<keyword evidence="4 5" id="KW-0472">Membrane</keyword>
<reference evidence="7 8" key="1">
    <citation type="submission" date="2022-02" db="EMBL/GenBank/DDBJ databases">
        <authorList>
            <person name="Min J."/>
        </authorList>
    </citation>
    <scope>NUCLEOTIDE SEQUENCE [LARGE SCALE GENOMIC DNA]</scope>
    <source>
        <strain evidence="7 8">GR10-1</strain>
    </source>
</reference>
<feature type="transmembrane region" description="Helical" evidence="5">
    <location>
        <begin position="40"/>
        <end position="58"/>
    </location>
</feature>
<feature type="transmembrane region" description="Helical" evidence="5">
    <location>
        <begin position="120"/>
        <end position="140"/>
    </location>
</feature>
<dbReference type="RefSeq" id="WP_240827257.1">
    <property type="nucleotide sequence ID" value="NZ_JAKWBL010000001.1"/>
</dbReference>
<feature type="transmembrane region" description="Helical" evidence="5">
    <location>
        <begin position="176"/>
        <end position="193"/>
    </location>
</feature>
<dbReference type="Proteomes" id="UP001202248">
    <property type="component" value="Unassembled WGS sequence"/>
</dbReference>
<proteinExistence type="predicted"/>